<dbReference type="EMBL" id="JAIGNQ010000002">
    <property type="protein sequence ID" value="MBX7488066.1"/>
    <property type="molecule type" value="Genomic_DNA"/>
</dbReference>
<organism evidence="1 2">
    <name type="scientific">Qipengyuania pacifica</name>
    <dbReference type="NCBI Taxonomy" id="2860199"/>
    <lineage>
        <taxon>Bacteria</taxon>
        <taxon>Pseudomonadati</taxon>
        <taxon>Pseudomonadota</taxon>
        <taxon>Alphaproteobacteria</taxon>
        <taxon>Sphingomonadales</taxon>
        <taxon>Erythrobacteraceae</taxon>
        <taxon>Qipengyuania</taxon>
    </lineage>
</organism>
<comment type="caution">
    <text evidence="1">The sequence shown here is derived from an EMBL/GenBank/DDBJ whole genome shotgun (WGS) entry which is preliminary data.</text>
</comment>
<accession>A0ABS7JDQ2</accession>
<dbReference type="RefSeq" id="WP_221597571.1">
    <property type="nucleotide sequence ID" value="NZ_JAIGNQ010000002.1"/>
</dbReference>
<sequence length="167" mass="18386">MPAVLETRSDCGRCAALCCIAYPSEDMPGFSAIKSAGEPCPKLGGNGLCTIYEHRAEKGFAGCIRFECFGAGQHVVQYLFAGNDWRNDQALLGPMVDAFLAMRPLADLNFLAQRAHEMTDKAELRDKATVLAERLQNVAQSRSSLNDTAEVAAIERELRALYQHFDR</sequence>
<proteinExistence type="predicted"/>
<evidence type="ECO:0000313" key="2">
    <source>
        <dbReference type="Proteomes" id="UP000776651"/>
    </source>
</evidence>
<gene>
    <name evidence="1" type="ORF">K3177_06045</name>
</gene>
<keyword evidence="2" id="KW-1185">Reference proteome</keyword>
<reference evidence="1 2" key="1">
    <citation type="submission" date="2021-08" db="EMBL/GenBank/DDBJ databases">
        <title>Comparative Genomics Analysis of the Genus Qipengyuania Reveals Extensive Genetic Diversity and Metabolic Versatility, Including the Description of Fifteen Novel Species.</title>
        <authorList>
            <person name="Liu Y."/>
        </authorList>
    </citation>
    <scope>NUCLEOTIDE SEQUENCE [LARGE SCALE GENOMIC DNA]</scope>
    <source>
        <strain evidence="1 2">GH25</strain>
    </source>
</reference>
<name>A0ABS7JDQ2_9SPHN</name>
<dbReference type="Proteomes" id="UP000776651">
    <property type="component" value="Unassembled WGS sequence"/>
</dbReference>
<protein>
    <submittedName>
        <fullName evidence="1">YkgJ family cysteine cluster protein</fullName>
    </submittedName>
</protein>
<evidence type="ECO:0000313" key="1">
    <source>
        <dbReference type="EMBL" id="MBX7488066.1"/>
    </source>
</evidence>